<dbReference type="Proteomes" id="UP001187859">
    <property type="component" value="Unassembled WGS sequence"/>
</dbReference>
<dbReference type="EMBL" id="JASGOQ010000001">
    <property type="protein sequence ID" value="MDV5392735.1"/>
    <property type="molecule type" value="Genomic_DNA"/>
</dbReference>
<sequence>MARLAEQDKLQPDWWTKSLAGLILGFTLALGLVGLFAWFGPGGIDADTKVQFNMWLITPIWLLILSFSFLFKTGLRAIGYLGLFNILTYIVLYTFR</sequence>
<evidence type="ECO:0000256" key="1">
    <source>
        <dbReference type="SAM" id="Phobius"/>
    </source>
</evidence>
<organism evidence="2 3">
    <name type="scientific">Shewanella xiamenensis</name>
    <dbReference type="NCBI Taxonomy" id="332186"/>
    <lineage>
        <taxon>Bacteria</taxon>
        <taxon>Pseudomonadati</taxon>
        <taxon>Pseudomonadota</taxon>
        <taxon>Gammaproteobacteria</taxon>
        <taxon>Alteromonadales</taxon>
        <taxon>Shewanellaceae</taxon>
        <taxon>Shewanella</taxon>
    </lineage>
</organism>
<evidence type="ECO:0000313" key="3">
    <source>
        <dbReference type="Proteomes" id="UP001187859"/>
    </source>
</evidence>
<accession>A0A1E3UUA1</accession>
<evidence type="ECO:0008006" key="4">
    <source>
        <dbReference type="Google" id="ProtNLM"/>
    </source>
</evidence>
<feature type="transmembrane region" description="Helical" evidence="1">
    <location>
        <begin position="77"/>
        <end position="95"/>
    </location>
</feature>
<comment type="caution">
    <text evidence="2">The sequence shown here is derived from an EMBL/GenBank/DDBJ whole genome shotgun (WGS) entry which is preliminary data.</text>
</comment>
<dbReference type="AlphaFoldDB" id="A0A1E3UUA1"/>
<keyword evidence="1" id="KW-1133">Transmembrane helix</keyword>
<protein>
    <recommendedName>
        <fullName evidence="4">Iron-regulated inner membrane protein</fullName>
    </recommendedName>
</protein>
<feature type="transmembrane region" description="Helical" evidence="1">
    <location>
        <begin position="52"/>
        <end position="71"/>
    </location>
</feature>
<feature type="transmembrane region" description="Helical" evidence="1">
    <location>
        <begin position="20"/>
        <end position="40"/>
    </location>
</feature>
<dbReference type="OrthoDB" id="8911335at2"/>
<keyword evidence="1" id="KW-0812">Transmembrane</keyword>
<dbReference type="RefSeq" id="WP_037427379.1">
    <property type="nucleotide sequence ID" value="NZ_AP026732.1"/>
</dbReference>
<name>A0A1E3UUA1_9GAMM</name>
<keyword evidence="1" id="KW-0472">Membrane</keyword>
<gene>
    <name evidence="2" type="ORF">QM089_21305</name>
</gene>
<evidence type="ECO:0000313" key="2">
    <source>
        <dbReference type="EMBL" id="MDV5392735.1"/>
    </source>
</evidence>
<dbReference type="GeneID" id="75190454"/>
<proteinExistence type="predicted"/>
<reference evidence="2" key="1">
    <citation type="submission" date="2023-05" db="EMBL/GenBank/DDBJ databases">
        <title>Colonisation of extended spectrum b-lactamase- and carbapenemase-producing bacteria on hospital surfaces from low- and middle-income countries.</title>
        <authorList>
            <person name="Nieto-Rosado M."/>
            <person name="Sands K."/>
            <person name="Iregbu K."/>
            <person name="Zahra R."/>
            <person name="Mazarati J.B."/>
            <person name="Mehtar S."/>
            <person name="Barnards-Group B."/>
            <person name="Walsh T.R."/>
        </authorList>
    </citation>
    <scope>NUCLEOTIDE SEQUENCE</scope>
    <source>
        <strain evidence="2">PP-E493</strain>
    </source>
</reference>